<accession>A0A1B8ZBI6</accession>
<keyword evidence="2" id="KW-1185">Reference proteome</keyword>
<evidence type="ECO:0000313" key="1">
    <source>
        <dbReference type="EMBL" id="OCA68934.1"/>
    </source>
</evidence>
<sequence length="116" mass="13426">MTAKEVLDFYDISFYVSTQFGKTPYFLGGDEMEELFLHFNTVDDINEEILPLIEHCQNGDPFPVDNDLTVSLRERIEVTLVGVKFINMNTGNIDMIVPLQHFKTIVLAWQNFLNNH</sequence>
<organism evidence="1 2">
    <name type="scientific">Chryseobacterium artocarpi</name>
    <dbReference type="NCBI Taxonomy" id="1414727"/>
    <lineage>
        <taxon>Bacteria</taxon>
        <taxon>Pseudomonadati</taxon>
        <taxon>Bacteroidota</taxon>
        <taxon>Flavobacteriia</taxon>
        <taxon>Flavobacteriales</taxon>
        <taxon>Weeksellaceae</taxon>
        <taxon>Chryseobacterium group</taxon>
        <taxon>Chryseobacterium</taxon>
    </lineage>
</organism>
<dbReference type="AlphaFoldDB" id="A0A1B8ZBI6"/>
<protein>
    <submittedName>
        <fullName evidence="1">Uncharacterized protein</fullName>
    </submittedName>
</protein>
<reference evidence="1 2" key="1">
    <citation type="submission" date="2016-07" db="EMBL/GenBank/DDBJ databases">
        <authorList>
            <person name="Jeong J.-J."/>
            <person name="Kim D.W."/>
            <person name="Sang M.K."/>
            <person name="Choi I.-G."/>
            <person name="Kim K.D."/>
        </authorList>
    </citation>
    <scope>NUCLEOTIDE SEQUENCE [LARGE SCALE GENOMIC DNA]</scope>
    <source>
        <strain evidence="1 2">UTM-3</strain>
    </source>
</reference>
<dbReference type="EMBL" id="MAYH01000048">
    <property type="protein sequence ID" value="OCA68934.1"/>
    <property type="molecule type" value="Genomic_DNA"/>
</dbReference>
<proteinExistence type="predicted"/>
<evidence type="ECO:0000313" key="2">
    <source>
        <dbReference type="Proteomes" id="UP000092651"/>
    </source>
</evidence>
<dbReference type="Proteomes" id="UP000092651">
    <property type="component" value="Unassembled WGS sequence"/>
</dbReference>
<comment type="caution">
    <text evidence="1">The sequence shown here is derived from an EMBL/GenBank/DDBJ whole genome shotgun (WGS) entry which is preliminary data.</text>
</comment>
<name>A0A1B8ZBI6_9FLAO</name>
<gene>
    <name evidence="1" type="ORF">BBI01_17095</name>
</gene>